<keyword evidence="7 9" id="KW-0408">Iron</keyword>
<comment type="cofactor">
    <cofactor evidence="1 9">
        <name>heme</name>
        <dbReference type="ChEBI" id="CHEBI:30413"/>
    </cofactor>
</comment>
<keyword evidence="8 10" id="KW-0503">Monooxygenase</keyword>
<dbReference type="OrthoDB" id="2789670at2759"/>
<reference evidence="11" key="1">
    <citation type="submission" date="2016-06" db="EMBL/GenBank/DDBJ databases">
        <title>Draft Genome sequence of the fungus Inonotus baumii.</title>
        <authorList>
            <person name="Zhu H."/>
            <person name="Lin W."/>
        </authorList>
    </citation>
    <scope>NUCLEOTIDE SEQUENCE</scope>
    <source>
        <strain evidence="11">821</strain>
    </source>
</reference>
<protein>
    <submittedName>
        <fullName evidence="11">Cytochrome P450 oxidoreductase</fullName>
    </submittedName>
</protein>
<comment type="similarity">
    <text evidence="3 10">Belongs to the cytochrome P450 family.</text>
</comment>
<keyword evidence="5 9" id="KW-0479">Metal-binding</keyword>
<evidence type="ECO:0000256" key="3">
    <source>
        <dbReference type="ARBA" id="ARBA00010617"/>
    </source>
</evidence>
<dbReference type="CDD" id="cd11065">
    <property type="entry name" value="CYP64-like"/>
    <property type="match status" value="1"/>
</dbReference>
<evidence type="ECO:0000256" key="7">
    <source>
        <dbReference type="ARBA" id="ARBA00023004"/>
    </source>
</evidence>
<evidence type="ECO:0000256" key="8">
    <source>
        <dbReference type="ARBA" id="ARBA00023033"/>
    </source>
</evidence>
<dbReference type="InterPro" id="IPR050364">
    <property type="entry name" value="Cytochrome_P450_fung"/>
</dbReference>
<evidence type="ECO:0000256" key="4">
    <source>
        <dbReference type="ARBA" id="ARBA00022617"/>
    </source>
</evidence>
<evidence type="ECO:0000256" key="9">
    <source>
        <dbReference type="PIRSR" id="PIRSR602401-1"/>
    </source>
</evidence>
<evidence type="ECO:0000313" key="11">
    <source>
        <dbReference type="EMBL" id="OCB91350.1"/>
    </source>
</evidence>
<dbReference type="InterPro" id="IPR017972">
    <property type="entry name" value="Cyt_P450_CS"/>
</dbReference>
<organism evidence="11 12">
    <name type="scientific">Sanghuangporus baumii</name>
    <name type="common">Phellinus baumii</name>
    <dbReference type="NCBI Taxonomy" id="108892"/>
    <lineage>
        <taxon>Eukaryota</taxon>
        <taxon>Fungi</taxon>
        <taxon>Dikarya</taxon>
        <taxon>Basidiomycota</taxon>
        <taxon>Agaricomycotina</taxon>
        <taxon>Agaricomycetes</taxon>
        <taxon>Hymenochaetales</taxon>
        <taxon>Hymenochaetaceae</taxon>
        <taxon>Sanghuangporus</taxon>
    </lineage>
</organism>
<dbReference type="EMBL" id="LNZH02000092">
    <property type="protein sequence ID" value="OCB91350.1"/>
    <property type="molecule type" value="Genomic_DNA"/>
</dbReference>
<gene>
    <name evidence="11" type="ORF">A7U60_g1389</name>
</gene>
<dbReference type="Proteomes" id="UP000757232">
    <property type="component" value="Unassembled WGS sequence"/>
</dbReference>
<dbReference type="Pfam" id="PF00067">
    <property type="entry name" value="p450"/>
    <property type="match status" value="1"/>
</dbReference>
<name>A0A9Q5N983_SANBA</name>
<evidence type="ECO:0000256" key="1">
    <source>
        <dbReference type="ARBA" id="ARBA00001971"/>
    </source>
</evidence>
<evidence type="ECO:0000256" key="5">
    <source>
        <dbReference type="ARBA" id="ARBA00022723"/>
    </source>
</evidence>
<dbReference type="PANTHER" id="PTHR46300">
    <property type="entry name" value="P450, PUTATIVE (EUROFUNG)-RELATED-RELATED"/>
    <property type="match status" value="1"/>
</dbReference>
<dbReference type="InterPro" id="IPR002401">
    <property type="entry name" value="Cyt_P450_E_grp-I"/>
</dbReference>
<evidence type="ECO:0000256" key="10">
    <source>
        <dbReference type="RuleBase" id="RU000461"/>
    </source>
</evidence>
<dbReference type="PRINTS" id="PR00385">
    <property type="entry name" value="P450"/>
</dbReference>
<keyword evidence="6 10" id="KW-0560">Oxidoreductase</keyword>
<dbReference type="PANTHER" id="PTHR46300:SF12">
    <property type="entry name" value="P450, PUTATIVE (EUROFUNG)-RELATED"/>
    <property type="match status" value="1"/>
</dbReference>
<keyword evidence="12" id="KW-1185">Reference proteome</keyword>
<dbReference type="PROSITE" id="PS00086">
    <property type="entry name" value="CYTOCHROME_P450"/>
    <property type="match status" value="1"/>
</dbReference>
<dbReference type="GO" id="GO:0005506">
    <property type="term" value="F:iron ion binding"/>
    <property type="evidence" value="ECO:0007669"/>
    <property type="project" value="InterPro"/>
</dbReference>
<dbReference type="InterPro" id="IPR001128">
    <property type="entry name" value="Cyt_P450"/>
</dbReference>
<dbReference type="GO" id="GO:0004497">
    <property type="term" value="F:monooxygenase activity"/>
    <property type="evidence" value="ECO:0007669"/>
    <property type="project" value="UniProtKB-KW"/>
</dbReference>
<accession>A0A9Q5N983</accession>
<dbReference type="AlphaFoldDB" id="A0A9Q5N983"/>
<dbReference type="InterPro" id="IPR036396">
    <property type="entry name" value="Cyt_P450_sf"/>
</dbReference>
<comment type="pathway">
    <text evidence="2">Secondary metabolite biosynthesis.</text>
</comment>
<feature type="binding site" description="axial binding residue" evidence="9">
    <location>
        <position position="522"/>
    </location>
    <ligand>
        <name>heme</name>
        <dbReference type="ChEBI" id="CHEBI:30413"/>
    </ligand>
    <ligandPart>
        <name>Fe</name>
        <dbReference type="ChEBI" id="CHEBI:18248"/>
    </ligandPart>
</feature>
<dbReference type="GO" id="GO:0020037">
    <property type="term" value="F:heme binding"/>
    <property type="evidence" value="ECO:0007669"/>
    <property type="project" value="InterPro"/>
</dbReference>
<sequence>MTTNWQWQGRFAAGDAKRIKSDRLRLQILKPITLLLLPSPSVPPSSASSSSTMSPALYIADAFLAAFGILLLRRLICRLTRPPTVLPPCPPQKPLIGNLFDFPTGRSWLGWAAHVKKFGALSRLSVFGTNIVVLHDPQAAAALFEKRSAVFSDRPRMVFGGEMCGWENTLALQRYGEAFKLFRRELHQVLGTPVAIARFHPLIEVEAKRFLLRVLNDPTKLQKHVQTSTGAVILRITYGYAIEPSGRDPLHALADRGIQQISMAAQPGAFVVDVLPFLRHLPTWFPGARRFHAIAKHFRETVTELVEKPFAFVKMQIANGTAEPSYVASLLEKYDKEGNGVLSPEQECVIKWSASSLYTGGSDTTVSAIQAFFLAMLLHPHVLERAQAEIDSLTRGARLPGFADREKLPYINALCKEVLRWAPVAPMGLPHVNSEDVLYEGYTIPKSSIVMPNIWHYAHDPSVYDSPYEFRPERFLQEPSSPSSPSPSPIGAKTGSFARHGAVLCSERDVREYVFGFGRRACPGRELADASLFMFVAMSIAALDIRPSAGMDLSKINVAEGLGWVPGTITHPEPFSIDARPRSPTTAALIRSVELEHPWGNHDAECLVHLNWKDVHTV</sequence>
<dbReference type="SUPFAM" id="SSF48264">
    <property type="entry name" value="Cytochrome P450"/>
    <property type="match status" value="1"/>
</dbReference>
<evidence type="ECO:0000256" key="6">
    <source>
        <dbReference type="ARBA" id="ARBA00023002"/>
    </source>
</evidence>
<evidence type="ECO:0000313" key="12">
    <source>
        <dbReference type="Proteomes" id="UP000757232"/>
    </source>
</evidence>
<keyword evidence="4 9" id="KW-0349">Heme</keyword>
<evidence type="ECO:0000256" key="2">
    <source>
        <dbReference type="ARBA" id="ARBA00005179"/>
    </source>
</evidence>
<proteinExistence type="inferred from homology"/>
<dbReference type="Gene3D" id="1.10.630.10">
    <property type="entry name" value="Cytochrome P450"/>
    <property type="match status" value="1"/>
</dbReference>
<dbReference type="PRINTS" id="PR00463">
    <property type="entry name" value="EP450I"/>
</dbReference>
<dbReference type="GO" id="GO:0016705">
    <property type="term" value="F:oxidoreductase activity, acting on paired donors, with incorporation or reduction of molecular oxygen"/>
    <property type="evidence" value="ECO:0007669"/>
    <property type="project" value="InterPro"/>
</dbReference>
<comment type="caution">
    <text evidence="11">The sequence shown here is derived from an EMBL/GenBank/DDBJ whole genome shotgun (WGS) entry which is preliminary data.</text>
</comment>